<gene>
    <name evidence="1" type="ORF">TSOC_011262</name>
</gene>
<protein>
    <submittedName>
        <fullName evidence="1">Uncharacterized protein</fullName>
    </submittedName>
</protein>
<evidence type="ECO:0000313" key="1">
    <source>
        <dbReference type="EMBL" id="PNH02738.1"/>
    </source>
</evidence>
<dbReference type="Proteomes" id="UP000236333">
    <property type="component" value="Unassembled WGS sequence"/>
</dbReference>
<organism evidence="1 2">
    <name type="scientific">Tetrabaena socialis</name>
    <dbReference type="NCBI Taxonomy" id="47790"/>
    <lineage>
        <taxon>Eukaryota</taxon>
        <taxon>Viridiplantae</taxon>
        <taxon>Chlorophyta</taxon>
        <taxon>core chlorophytes</taxon>
        <taxon>Chlorophyceae</taxon>
        <taxon>CS clade</taxon>
        <taxon>Chlamydomonadales</taxon>
        <taxon>Tetrabaenaceae</taxon>
        <taxon>Tetrabaena</taxon>
    </lineage>
</organism>
<reference evidence="1 2" key="1">
    <citation type="journal article" date="2017" name="Mol. Biol. Evol.">
        <title>The 4-celled Tetrabaena socialis nuclear genome reveals the essential components for genetic control of cell number at the origin of multicellularity in the volvocine lineage.</title>
        <authorList>
            <person name="Featherston J."/>
            <person name="Arakaki Y."/>
            <person name="Hanschen E.R."/>
            <person name="Ferris P.J."/>
            <person name="Michod R.E."/>
            <person name="Olson B.J.S.C."/>
            <person name="Nozaki H."/>
            <person name="Durand P.M."/>
        </authorList>
    </citation>
    <scope>NUCLEOTIDE SEQUENCE [LARGE SCALE GENOMIC DNA]</scope>
    <source>
        <strain evidence="1 2">NIES-571</strain>
    </source>
</reference>
<name>A0A2J7ZR48_9CHLO</name>
<sequence length="79" mass="8864">MACGGGRSRAFFLIAPLFVGAVAGFSLRAMSDYFSGPRPELDERHHRLDKEMALSRLGWHKHCRWHMNDVPLEGLAADP</sequence>
<proteinExistence type="predicted"/>
<dbReference type="AlphaFoldDB" id="A0A2J7ZR48"/>
<accession>A0A2J7ZR48</accession>
<evidence type="ECO:0000313" key="2">
    <source>
        <dbReference type="Proteomes" id="UP000236333"/>
    </source>
</evidence>
<comment type="caution">
    <text evidence="1">The sequence shown here is derived from an EMBL/GenBank/DDBJ whole genome shotgun (WGS) entry which is preliminary data.</text>
</comment>
<dbReference type="EMBL" id="PGGS01000605">
    <property type="protein sequence ID" value="PNH02738.1"/>
    <property type="molecule type" value="Genomic_DNA"/>
</dbReference>
<keyword evidence="2" id="KW-1185">Reference proteome</keyword>